<organism evidence="1 2">
    <name type="scientific">Magnetovibrio blakemorei</name>
    <dbReference type="NCBI Taxonomy" id="28181"/>
    <lineage>
        <taxon>Bacteria</taxon>
        <taxon>Pseudomonadati</taxon>
        <taxon>Pseudomonadota</taxon>
        <taxon>Alphaproteobacteria</taxon>
        <taxon>Rhodospirillales</taxon>
        <taxon>Magnetovibrionaceae</taxon>
        <taxon>Magnetovibrio</taxon>
    </lineage>
</organism>
<dbReference type="Proteomes" id="UP000095347">
    <property type="component" value="Unassembled WGS sequence"/>
</dbReference>
<protein>
    <submittedName>
        <fullName evidence="1">Uncharacterized protein</fullName>
    </submittedName>
</protein>
<proteinExistence type="predicted"/>
<gene>
    <name evidence="1" type="ORF">BEN30_00790</name>
</gene>
<accession>A0A1E5Q4K5</accession>
<keyword evidence="2" id="KW-1185">Reference proteome</keyword>
<dbReference type="RefSeq" id="WP_069959163.1">
    <property type="nucleotide sequence ID" value="NZ_MCGG01000067.1"/>
</dbReference>
<name>A0A1E5Q4K5_9PROT</name>
<sequence>MTRQEEKYNTAKHYAKCIALLVSEIGAERAEQCKSAEANDVHRSVSEAMARLDEAMMWAGRIVK</sequence>
<comment type="caution">
    <text evidence="1">The sequence shown here is derived from an EMBL/GenBank/DDBJ whole genome shotgun (WGS) entry which is preliminary data.</text>
</comment>
<dbReference type="GO" id="GO:0000166">
    <property type="term" value="F:nucleotide binding"/>
    <property type="evidence" value="ECO:0007669"/>
    <property type="project" value="UniProtKB-KW"/>
</dbReference>
<dbReference type="AlphaFoldDB" id="A0A1E5Q4K5"/>
<evidence type="ECO:0000313" key="1">
    <source>
        <dbReference type="EMBL" id="OEJ64661.1"/>
    </source>
</evidence>
<reference evidence="2" key="1">
    <citation type="submission" date="2016-07" db="EMBL/GenBank/DDBJ databases">
        <authorList>
            <person name="Florea S."/>
            <person name="Webb J.S."/>
            <person name="Jaromczyk J."/>
            <person name="Schardl C.L."/>
        </authorList>
    </citation>
    <scope>NUCLEOTIDE SEQUENCE [LARGE SCALE GENOMIC DNA]</scope>
    <source>
        <strain evidence="2">MV-1</strain>
    </source>
</reference>
<dbReference type="STRING" id="28181.BEN30_00790"/>
<dbReference type="EMBL" id="MCGG01000067">
    <property type="protein sequence ID" value="OEJ64661.1"/>
    <property type="molecule type" value="Genomic_DNA"/>
</dbReference>
<evidence type="ECO:0000313" key="2">
    <source>
        <dbReference type="Proteomes" id="UP000095347"/>
    </source>
</evidence>